<dbReference type="STRING" id="1385519.N801_00215"/>
<feature type="region of interest" description="Disordered" evidence="1">
    <location>
        <begin position="1"/>
        <end position="42"/>
    </location>
</feature>
<dbReference type="InterPro" id="IPR023393">
    <property type="entry name" value="START-like_dom_sf"/>
</dbReference>
<comment type="caution">
    <text evidence="2">The sequence shown here is derived from an EMBL/GenBank/DDBJ whole genome shotgun (WGS) entry which is preliminary data.</text>
</comment>
<dbReference type="Pfam" id="PF10604">
    <property type="entry name" value="Polyketide_cyc2"/>
    <property type="match status" value="1"/>
</dbReference>
<dbReference type="eggNOG" id="COG3427">
    <property type="taxonomic scope" value="Bacteria"/>
</dbReference>
<dbReference type="InterPro" id="IPR019587">
    <property type="entry name" value="Polyketide_cyclase/dehydratase"/>
</dbReference>
<evidence type="ECO:0000313" key="3">
    <source>
        <dbReference type="Proteomes" id="UP000030013"/>
    </source>
</evidence>
<name>A0A0A0JML0_9MICO</name>
<dbReference type="Gene3D" id="3.30.530.20">
    <property type="match status" value="1"/>
</dbReference>
<organism evidence="2 3">
    <name type="scientific">Knoellia aerolata DSM 18566</name>
    <dbReference type="NCBI Taxonomy" id="1385519"/>
    <lineage>
        <taxon>Bacteria</taxon>
        <taxon>Bacillati</taxon>
        <taxon>Actinomycetota</taxon>
        <taxon>Actinomycetes</taxon>
        <taxon>Micrococcales</taxon>
        <taxon>Intrasporangiaceae</taxon>
        <taxon>Knoellia</taxon>
    </lineage>
</organism>
<evidence type="ECO:0000256" key="1">
    <source>
        <dbReference type="SAM" id="MobiDB-lite"/>
    </source>
</evidence>
<sequence>MGERRGREALDGEASSQHPRVGDGSGHDVAPARDNGGMERSTSVDIEAAPDRVWDVMSDVERWPEWTETVTAVTRLDAEPLGLGSRVRVEQPKLPPTEYVVTEFDPGRGFTWVATGLGVRTTARHTIAARPEGGSRVVLAVEQAGPVGKVMGRLFFTGLTDRYLATEAAGLKARSESGS</sequence>
<reference evidence="2 3" key="1">
    <citation type="submission" date="2013-08" db="EMBL/GenBank/DDBJ databases">
        <title>The genome sequence of Knoellia aerolata.</title>
        <authorList>
            <person name="Zhu W."/>
            <person name="Wang G."/>
        </authorList>
    </citation>
    <scope>NUCLEOTIDE SEQUENCE [LARGE SCALE GENOMIC DNA]</scope>
    <source>
        <strain evidence="2 3">DSM 18566</strain>
    </source>
</reference>
<feature type="compositionally biased region" description="Basic and acidic residues" evidence="1">
    <location>
        <begin position="1"/>
        <end position="10"/>
    </location>
</feature>
<dbReference type="EMBL" id="AVPL01000092">
    <property type="protein sequence ID" value="KGN38373.1"/>
    <property type="molecule type" value="Genomic_DNA"/>
</dbReference>
<dbReference type="AlphaFoldDB" id="A0A0A0JML0"/>
<dbReference type="Proteomes" id="UP000030013">
    <property type="component" value="Unassembled WGS sequence"/>
</dbReference>
<accession>A0A0A0JML0</accession>
<proteinExistence type="predicted"/>
<gene>
    <name evidence="2" type="ORF">N801_00215</name>
</gene>
<dbReference type="CDD" id="cd08862">
    <property type="entry name" value="SRPBCC_Smu440-like"/>
    <property type="match status" value="1"/>
</dbReference>
<evidence type="ECO:0000313" key="2">
    <source>
        <dbReference type="EMBL" id="KGN38373.1"/>
    </source>
</evidence>
<dbReference type="SUPFAM" id="SSF55961">
    <property type="entry name" value="Bet v1-like"/>
    <property type="match status" value="1"/>
</dbReference>
<keyword evidence="3" id="KW-1185">Reference proteome</keyword>
<protein>
    <submittedName>
        <fullName evidence="2">Cyclase</fullName>
    </submittedName>
</protein>